<evidence type="ECO:0000313" key="2">
    <source>
        <dbReference type="Proteomes" id="UP000177941"/>
    </source>
</evidence>
<protein>
    <submittedName>
        <fullName evidence="1">Uncharacterized protein</fullName>
    </submittedName>
</protein>
<name>A0A1G1XAG2_9BACT</name>
<dbReference type="EMBL" id="MHHS01000032">
    <property type="protein sequence ID" value="OGY36570.1"/>
    <property type="molecule type" value="Genomic_DNA"/>
</dbReference>
<proteinExistence type="predicted"/>
<comment type="caution">
    <text evidence="1">The sequence shown here is derived from an EMBL/GenBank/DDBJ whole genome shotgun (WGS) entry which is preliminary data.</text>
</comment>
<dbReference type="Proteomes" id="UP000177941">
    <property type="component" value="Unassembled WGS sequence"/>
</dbReference>
<accession>A0A1G1XAG2</accession>
<reference evidence="1 2" key="1">
    <citation type="journal article" date="2016" name="Nat. Commun.">
        <title>Thousands of microbial genomes shed light on interconnected biogeochemical processes in an aquifer system.</title>
        <authorList>
            <person name="Anantharaman K."/>
            <person name="Brown C.T."/>
            <person name="Hug L.A."/>
            <person name="Sharon I."/>
            <person name="Castelle C.J."/>
            <person name="Probst A.J."/>
            <person name="Thomas B.C."/>
            <person name="Singh A."/>
            <person name="Wilkins M.J."/>
            <person name="Karaoz U."/>
            <person name="Brodie E.L."/>
            <person name="Williams K.H."/>
            <person name="Hubbard S.S."/>
            <person name="Banfield J.F."/>
        </authorList>
    </citation>
    <scope>NUCLEOTIDE SEQUENCE [LARGE SCALE GENOMIC DNA]</scope>
</reference>
<gene>
    <name evidence="1" type="ORF">A3E36_03190</name>
</gene>
<sequence length="168" mass="19422">MTLKRIPASFLCEALDAASQFAHAKNAEHIELQHVVYGAFGKLREYQRRILMQQERSPQLESIFSVICDTLEVPNDLPEKNGATNSIAVQQLLKDARLRAVKSARNFVLLEDVIVELLRSRTVIKLFANRSQEKQFLETVREQCLSPTVRQGARKRRFRSLPQYKKQR</sequence>
<dbReference type="AlphaFoldDB" id="A0A1G1XAG2"/>
<organism evidence="1 2">
    <name type="scientific">Candidatus Andersenbacteria bacterium RIFCSPHIGHO2_12_FULL_45_11b</name>
    <dbReference type="NCBI Taxonomy" id="1797282"/>
    <lineage>
        <taxon>Bacteria</taxon>
        <taxon>Candidatus Anderseniibacteriota</taxon>
    </lineage>
</organism>
<evidence type="ECO:0000313" key="1">
    <source>
        <dbReference type="EMBL" id="OGY36570.1"/>
    </source>
</evidence>